<dbReference type="EMBL" id="MCGT01000021">
    <property type="protein sequence ID" value="ORX51233.1"/>
    <property type="molecule type" value="Genomic_DNA"/>
</dbReference>
<accession>A0A1X2GDA6</accession>
<comment type="caution">
    <text evidence="2">The sequence shown here is derived from an EMBL/GenBank/DDBJ whole genome shotgun (WGS) entry which is preliminary data.</text>
</comment>
<protein>
    <submittedName>
        <fullName evidence="2">Uncharacterized protein</fullName>
    </submittedName>
</protein>
<sequence length="204" mass="22030">MVGGYSTASHGVYFAKIQSSNVTATFALFGYCVQEQNKPIHCVHDESVKLLPFAVTVANTLNDTYPYLFLNANTLDENVHPDSVAMPSHDPKIFAAIILTLLCSGCAFLIGIAKMIFYAHVEDESYTRGFFALGSAILALLLVAETTVMYQVGVDLLNLLYPNLVASAGPGIIMIGIAFAVLFLASLAYLQGCLFARNDGYEVL</sequence>
<reference evidence="2 3" key="1">
    <citation type="submission" date="2016-07" db="EMBL/GenBank/DDBJ databases">
        <title>Pervasive Adenine N6-methylation of Active Genes in Fungi.</title>
        <authorList>
            <consortium name="DOE Joint Genome Institute"/>
            <person name="Mondo S.J."/>
            <person name="Dannebaum R.O."/>
            <person name="Kuo R.C."/>
            <person name="Labutti K."/>
            <person name="Haridas S."/>
            <person name="Kuo A."/>
            <person name="Salamov A."/>
            <person name="Ahrendt S.R."/>
            <person name="Lipzen A."/>
            <person name="Sullivan W."/>
            <person name="Andreopoulos W.B."/>
            <person name="Clum A."/>
            <person name="Lindquist E."/>
            <person name="Daum C."/>
            <person name="Ramamoorthy G.K."/>
            <person name="Gryganskyi A."/>
            <person name="Culley D."/>
            <person name="Magnuson J.K."/>
            <person name="James T.Y."/>
            <person name="O'Malley M.A."/>
            <person name="Stajich J.E."/>
            <person name="Spatafora J.W."/>
            <person name="Visel A."/>
            <person name="Grigoriev I.V."/>
        </authorList>
    </citation>
    <scope>NUCLEOTIDE SEQUENCE [LARGE SCALE GENOMIC DNA]</scope>
    <source>
        <strain evidence="2 3">NRRL 3301</strain>
    </source>
</reference>
<keyword evidence="1" id="KW-0812">Transmembrane</keyword>
<gene>
    <name evidence="2" type="ORF">DM01DRAFT_261874</name>
</gene>
<dbReference type="OrthoDB" id="2398617at2759"/>
<proteinExistence type="predicted"/>
<keyword evidence="3" id="KW-1185">Reference proteome</keyword>
<evidence type="ECO:0000313" key="2">
    <source>
        <dbReference type="EMBL" id="ORX51233.1"/>
    </source>
</evidence>
<organism evidence="2 3">
    <name type="scientific">Hesseltinella vesiculosa</name>
    <dbReference type="NCBI Taxonomy" id="101127"/>
    <lineage>
        <taxon>Eukaryota</taxon>
        <taxon>Fungi</taxon>
        <taxon>Fungi incertae sedis</taxon>
        <taxon>Mucoromycota</taxon>
        <taxon>Mucoromycotina</taxon>
        <taxon>Mucoromycetes</taxon>
        <taxon>Mucorales</taxon>
        <taxon>Cunninghamellaceae</taxon>
        <taxon>Hesseltinella</taxon>
    </lineage>
</organism>
<evidence type="ECO:0000313" key="3">
    <source>
        <dbReference type="Proteomes" id="UP000242146"/>
    </source>
</evidence>
<name>A0A1X2GDA6_9FUNG</name>
<feature type="transmembrane region" description="Helical" evidence="1">
    <location>
        <begin position="172"/>
        <end position="190"/>
    </location>
</feature>
<keyword evidence="1" id="KW-1133">Transmembrane helix</keyword>
<dbReference type="AlphaFoldDB" id="A0A1X2GDA6"/>
<keyword evidence="1" id="KW-0472">Membrane</keyword>
<evidence type="ECO:0000256" key="1">
    <source>
        <dbReference type="SAM" id="Phobius"/>
    </source>
</evidence>
<dbReference type="Proteomes" id="UP000242146">
    <property type="component" value="Unassembled WGS sequence"/>
</dbReference>
<feature type="transmembrane region" description="Helical" evidence="1">
    <location>
        <begin position="129"/>
        <end position="152"/>
    </location>
</feature>
<feature type="transmembrane region" description="Helical" evidence="1">
    <location>
        <begin position="93"/>
        <end position="117"/>
    </location>
</feature>